<dbReference type="EMBL" id="MN740438">
    <property type="protein sequence ID" value="QHU26272.1"/>
    <property type="molecule type" value="Genomic_DNA"/>
</dbReference>
<accession>A0A6C0LAE5</accession>
<reference evidence="2" key="1">
    <citation type="journal article" date="2020" name="Nature">
        <title>Giant virus diversity and host interactions through global metagenomics.</title>
        <authorList>
            <person name="Schulz F."/>
            <person name="Roux S."/>
            <person name="Paez-Espino D."/>
            <person name="Jungbluth S."/>
            <person name="Walsh D.A."/>
            <person name="Denef V.J."/>
            <person name="McMahon K.D."/>
            <person name="Konstantinidis K.T."/>
            <person name="Eloe-Fadrosh E.A."/>
            <person name="Kyrpides N.C."/>
            <person name="Woyke T."/>
        </authorList>
    </citation>
    <scope>NUCLEOTIDE SEQUENCE</scope>
    <source>
        <strain evidence="2">GVMAG-M-3300027759-16</strain>
    </source>
</reference>
<dbReference type="PROSITE" id="PS51462">
    <property type="entry name" value="NUDIX"/>
    <property type="match status" value="1"/>
</dbReference>
<feature type="domain" description="Nudix hydrolase" evidence="1">
    <location>
        <begin position="37"/>
        <end position="189"/>
    </location>
</feature>
<sequence length="213" mass="25210">MTPVFDVFQKGLIRGSEKMPYDPTKAYFYVQHPTEGWRVYLRSVCFIHERPVTGDPLDIKRFIVVRRRGAAMTDKAWEPPKGQMEGKDGLRYPGKGMLSLLRENVKREVAEEARIKELQHLNHTGVVFQNRESDYAPNTYFQYHVFNAVVTTAEWMRASKELEWCREHPLAFNRMKRDKREKDMIQWYVPSEMRASGRWSGSIIAMYLKHMLY</sequence>
<dbReference type="InterPro" id="IPR015797">
    <property type="entry name" value="NUDIX_hydrolase-like_dom_sf"/>
</dbReference>
<dbReference type="SUPFAM" id="SSF55811">
    <property type="entry name" value="Nudix"/>
    <property type="match status" value="1"/>
</dbReference>
<dbReference type="Gene3D" id="3.90.79.10">
    <property type="entry name" value="Nucleoside Triphosphate Pyrophosphohydrolase"/>
    <property type="match status" value="1"/>
</dbReference>
<dbReference type="CDD" id="cd02883">
    <property type="entry name" value="NUDIX_Hydrolase"/>
    <property type="match status" value="1"/>
</dbReference>
<organism evidence="2">
    <name type="scientific">viral metagenome</name>
    <dbReference type="NCBI Taxonomy" id="1070528"/>
    <lineage>
        <taxon>unclassified sequences</taxon>
        <taxon>metagenomes</taxon>
        <taxon>organismal metagenomes</taxon>
    </lineage>
</organism>
<evidence type="ECO:0000259" key="1">
    <source>
        <dbReference type="PROSITE" id="PS51462"/>
    </source>
</evidence>
<proteinExistence type="predicted"/>
<dbReference type="InterPro" id="IPR000086">
    <property type="entry name" value="NUDIX_hydrolase_dom"/>
</dbReference>
<protein>
    <recommendedName>
        <fullName evidence="1">Nudix hydrolase domain-containing protein</fullName>
    </recommendedName>
</protein>
<name>A0A6C0LAE5_9ZZZZ</name>
<evidence type="ECO:0000313" key="2">
    <source>
        <dbReference type="EMBL" id="QHU26272.1"/>
    </source>
</evidence>
<dbReference type="AlphaFoldDB" id="A0A6C0LAE5"/>